<evidence type="ECO:0000256" key="1">
    <source>
        <dbReference type="SAM" id="MobiDB-lite"/>
    </source>
</evidence>
<evidence type="ECO:0000259" key="2">
    <source>
        <dbReference type="PROSITE" id="PS50181"/>
    </source>
</evidence>
<feature type="domain" description="F-box" evidence="2">
    <location>
        <begin position="28"/>
        <end position="79"/>
    </location>
</feature>
<keyword evidence="4" id="KW-1185">Reference proteome</keyword>
<dbReference type="PROSITE" id="PS50181">
    <property type="entry name" value="FBOX"/>
    <property type="match status" value="1"/>
</dbReference>
<dbReference type="Proteomes" id="UP001163105">
    <property type="component" value="Unassembled WGS sequence"/>
</dbReference>
<accession>A0AB34G223</accession>
<gene>
    <name evidence="3" type="ORF">O9K51_03022</name>
</gene>
<protein>
    <submittedName>
        <fullName evidence="3">F-box domain-containing protein</fullName>
    </submittedName>
</protein>
<dbReference type="InterPro" id="IPR036047">
    <property type="entry name" value="F-box-like_dom_sf"/>
</dbReference>
<evidence type="ECO:0000313" key="4">
    <source>
        <dbReference type="Proteomes" id="UP001163105"/>
    </source>
</evidence>
<comment type="caution">
    <text evidence="3">The sequence shown here is derived from an EMBL/GenBank/DDBJ whole genome shotgun (WGS) entry which is preliminary data.</text>
</comment>
<organism evidence="3 4">
    <name type="scientific">Purpureocillium lavendulum</name>
    <dbReference type="NCBI Taxonomy" id="1247861"/>
    <lineage>
        <taxon>Eukaryota</taxon>
        <taxon>Fungi</taxon>
        <taxon>Dikarya</taxon>
        <taxon>Ascomycota</taxon>
        <taxon>Pezizomycotina</taxon>
        <taxon>Sordariomycetes</taxon>
        <taxon>Hypocreomycetidae</taxon>
        <taxon>Hypocreales</taxon>
        <taxon>Ophiocordycipitaceae</taxon>
        <taxon>Purpureocillium</taxon>
    </lineage>
</organism>
<dbReference type="SMART" id="SM00256">
    <property type="entry name" value="FBOX"/>
    <property type="match status" value="1"/>
</dbReference>
<evidence type="ECO:0000313" key="3">
    <source>
        <dbReference type="EMBL" id="KAJ6444626.1"/>
    </source>
</evidence>
<dbReference type="SUPFAM" id="SSF81383">
    <property type="entry name" value="F-box domain"/>
    <property type="match status" value="1"/>
</dbReference>
<dbReference type="AlphaFoldDB" id="A0AB34G223"/>
<reference evidence="3" key="1">
    <citation type="submission" date="2023-01" db="EMBL/GenBank/DDBJ databases">
        <title>The growth and conidiation of Purpureocillium lavendulum are regulated by nitrogen source and histone H3K14 acetylation.</title>
        <authorList>
            <person name="Tang P."/>
            <person name="Han J."/>
            <person name="Zhang C."/>
            <person name="Tang P."/>
            <person name="Qi F."/>
            <person name="Zhang K."/>
            <person name="Liang L."/>
        </authorList>
    </citation>
    <scope>NUCLEOTIDE SEQUENCE</scope>
    <source>
        <strain evidence="3">YMF1.00683</strain>
    </source>
</reference>
<dbReference type="InterPro" id="IPR001810">
    <property type="entry name" value="F-box_dom"/>
</dbReference>
<dbReference type="EMBL" id="JAQHRD010000002">
    <property type="protein sequence ID" value="KAJ6444626.1"/>
    <property type="molecule type" value="Genomic_DNA"/>
</dbReference>
<name>A0AB34G223_9HYPO</name>
<dbReference type="Pfam" id="PF12937">
    <property type="entry name" value="F-box-like"/>
    <property type="match status" value="1"/>
</dbReference>
<sequence>MPRRLLDFPRCLVVFHTLGRHMVPTPAMSQLTSLPPEILHQVLEWLRPEELLLLRRVSRLFYAYVKGNGSLHRAVYTRNFDTPQEPTLDWEAEVQDLVKLAAVCRRGDLQSKAQQFDFVSSAVSRLLENASSQGYTVEYSNTHCASRNADFLAELFEDPTNREAFLQRSSLFARVRNAHRDARPESCGESSPVSERQQSAKLHCLYGKPILNVGRLRSTRTYPFAVSKVYDLREYTELTRWGPFMDDMDTRVDWEKVEAIMVALGYNIYARRVTKLFSDVWDSPFSGSWPQSYMPSPKSDLGPLDAEDPYGVTGTWYRIVCFLDYNDFFNFNFPVRENARDGAPRPPLNVGEETRLIVMRTHVTAIEPPGPEDGQGMPVVHFVGVSRSLDDSWDDNANSDLRGKVRLTKEGEVRWTTISIFHGEERWRSEGVQVGGVRSARGVVGNWFDKDFDPHGPAGPTAFWKASDSEGAANTVHDLLTNDFLLTYSTVAYLDDSDPEAEMDYEDDEEDEEMDELSDAEPISNELTGLLMDAQLDVADIVQQAEQA</sequence>
<dbReference type="Gene3D" id="1.20.1280.50">
    <property type="match status" value="1"/>
</dbReference>
<feature type="region of interest" description="Disordered" evidence="1">
    <location>
        <begin position="497"/>
        <end position="519"/>
    </location>
</feature>
<proteinExistence type="predicted"/>